<reference evidence="1 2" key="1">
    <citation type="submission" date="2018-11" db="EMBL/GenBank/DDBJ databases">
        <authorList>
            <person name="Criscuolo A."/>
        </authorList>
    </citation>
    <scope>NUCLEOTIDE SEQUENCE [LARGE SCALE GENOMIC DNA]</scope>
    <source>
        <strain evidence="1">ACIP111625</strain>
    </source>
</reference>
<organism evidence="1 2">
    <name type="scientific">Pseudogemmobacter humi</name>
    <dbReference type="NCBI Taxonomy" id="2483812"/>
    <lineage>
        <taxon>Bacteria</taxon>
        <taxon>Pseudomonadati</taxon>
        <taxon>Pseudomonadota</taxon>
        <taxon>Alphaproteobacteria</taxon>
        <taxon>Rhodobacterales</taxon>
        <taxon>Paracoccaceae</taxon>
        <taxon>Pseudogemmobacter</taxon>
    </lineage>
</organism>
<dbReference type="OrthoDB" id="564699at2"/>
<protein>
    <recommendedName>
        <fullName evidence="3">DUF2793 domain-containing protein</fullName>
    </recommendedName>
</protein>
<dbReference type="Proteomes" id="UP000277498">
    <property type="component" value="Unassembled WGS sequence"/>
</dbReference>
<evidence type="ECO:0008006" key="3">
    <source>
        <dbReference type="Google" id="ProtNLM"/>
    </source>
</evidence>
<sequence length="348" mass="35451">MPDDTDILGLPLILPAQAQKHVTHNEALLALDAIVQLAVLDRSRTAPPETAVPGDRHIVAASPTGDWAAQAGRVAVLTAEGWRFHAPRPGWRAHVLAEGQTAVFDGLGWKTPAEGAGSFARLGVGAAADAVNRLAVASEAVLMTHAGAGVQLKLNKAAAGDTASLLFQTGWSGRAEMGTAGSDAFAVKVSPDGAAWAVAMSIAPDGVADFPQGLTREGSQVYSRASVVGPVSQTAGLPAGAVIERGANANGDYIRFTDGTQICWRGNLSVANVSTALGAGFTSPALTWTFPQPFLTGSAPVVSGMADAAECWLSHAAPGAASVGLRVLGLVSKTGAVTLRAMAVGRWI</sequence>
<gene>
    <name evidence="1" type="ORF">XINFAN_03685</name>
</gene>
<dbReference type="EMBL" id="UXAW01000107">
    <property type="protein sequence ID" value="VDC33183.1"/>
    <property type="molecule type" value="Genomic_DNA"/>
</dbReference>
<proteinExistence type="predicted"/>
<keyword evidence="2" id="KW-1185">Reference proteome</keyword>
<dbReference type="AlphaFoldDB" id="A0A3P5XVR6"/>
<accession>A0A3P5XVR6</accession>
<evidence type="ECO:0000313" key="1">
    <source>
        <dbReference type="EMBL" id="VDC33183.1"/>
    </source>
</evidence>
<name>A0A3P5XVR6_9RHOB</name>
<dbReference type="Pfam" id="PF10983">
    <property type="entry name" value="DUF2793"/>
    <property type="match status" value="1"/>
</dbReference>
<dbReference type="InterPro" id="IPR021251">
    <property type="entry name" value="DUF2793"/>
</dbReference>
<dbReference type="RefSeq" id="WP_124088373.1">
    <property type="nucleotide sequence ID" value="NZ_UXAW01000107.1"/>
</dbReference>
<evidence type="ECO:0000313" key="2">
    <source>
        <dbReference type="Proteomes" id="UP000277498"/>
    </source>
</evidence>